<evidence type="ECO:0000313" key="1">
    <source>
        <dbReference type="EMBL" id="CAA9889976.1"/>
    </source>
</evidence>
<comment type="caution">
    <text evidence="1">The sequence shown here is derived from an EMBL/GenBank/DDBJ whole genome shotgun (WGS) entry which is preliminary data.</text>
</comment>
<reference evidence="1 2" key="1">
    <citation type="submission" date="2020-02" db="EMBL/GenBank/DDBJ databases">
        <authorList>
            <person name="Hogendoorn C."/>
        </authorList>
    </citation>
    <scope>NUCLEOTIDE SEQUENCE [LARGE SCALE GENOMIC DNA]</scope>
    <source>
        <strain evidence="1">METHB21</strain>
    </source>
</reference>
<proteinExistence type="predicted"/>
<evidence type="ECO:0008006" key="3">
    <source>
        <dbReference type="Google" id="ProtNLM"/>
    </source>
</evidence>
<protein>
    <recommendedName>
        <fullName evidence="3">DUF3987 domain-containing protein</fullName>
    </recommendedName>
</protein>
<evidence type="ECO:0000313" key="2">
    <source>
        <dbReference type="Proteomes" id="UP000494216"/>
    </source>
</evidence>
<keyword evidence="2" id="KW-1185">Reference proteome</keyword>
<accession>A0A8S0W9I1</accession>
<dbReference type="AlphaFoldDB" id="A0A8S0W9I1"/>
<gene>
    <name evidence="1" type="ORF">METHB2_160043</name>
</gene>
<organism evidence="1 2">
    <name type="scientific">Candidatus Methylobacter favarea</name>
    <dbReference type="NCBI Taxonomy" id="2707345"/>
    <lineage>
        <taxon>Bacteria</taxon>
        <taxon>Pseudomonadati</taxon>
        <taxon>Pseudomonadota</taxon>
        <taxon>Gammaproteobacteria</taxon>
        <taxon>Methylococcales</taxon>
        <taxon>Methylococcaceae</taxon>
        <taxon>Methylobacter</taxon>
    </lineage>
</organism>
<dbReference type="RefSeq" id="WP_174624945.1">
    <property type="nucleotide sequence ID" value="NZ_CADCXN010000043.1"/>
</dbReference>
<dbReference type="Proteomes" id="UP000494216">
    <property type="component" value="Unassembled WGS sequence"/>
</dbReference>
<sequence>MDAAGYHGILSDIVTIATASSEASKIAVAANFLGSFSALIGRGAYQYIGDGICHARPFFLLVGRTGKSRKGTSEYTVRRIFDAAEALLEGHLPPLKRHEGGLSTGEGLGWSIRDKVEDDDGGDNGGTTDKRLYVVEAEFASAMAAASRDKCTLSPTIRMVWDGKTIAPLVKNAAWAATDPHVVINGHITAAELLAKMTDVDALSGFLNRFVILHVVRPKLVPLPRRTEKETIENMAKQVAEAVRFAIGDDVTAGNTLAVTLSPDAVKFWCGHYPALTAEEDGIAGALLVRTEIYCRMLAMIFALLDGTALIEPPHIDAALAWVNYWRDSVRYIFCTLAAKAEAERLQGAAADILEFIGLHPGCSRTDITNAFKNRNSSQEIAGALNHLMNSAPPMVKFKKVPRPDGKAGSRKILYWVT</sequence>
<name>A0A8S0W9I1_9GAMM</name>
<dbReference type="EMBL" id="CADCXN010000043">
    <property type="protein sequence ID" value="CAA9889976.1"/>
    <property type="molecule type" value="Genomic_DNA"/>
</dbReference>